<dbReference type="PANTHER" id="PTHR12111">
    <property type="entry name" value="SPLICING FACTOR YJU2"/>
    <property type="match status" value="1"/>
</dbReference>
<keyword evidence="2" id="KW-1185">Reference proteome</keyword>
<proteinExistence type="predicted"/>
<reference evidence="2" key="1">
    <citation type="submission" date="2016-06" db="EMBL/GenBank/DDBJ databases">
        <title>Parallel loss of symbiosis genes in relatives of nitrogen-fixing non-legume Parasponia.</title>
        <authorList>
            <person name="Van Velzen R."/>
            <person name="Holmer R."/>
            <person name="Bu F."/>
            <person name="Rutten L."/>
            <person name="Van Zeijl A."/>
            <person name="Liu W."/>
            <person name="Santuari L."/>
            <person name="Cao Q."/>
            <person name="Sharma T."/>
            <person name="Shen D."/>
            <person name="Roswanjaya Y."/>
            <person name="Wardhani T."/>
            <person name="Kalhor M.S."/>
            <person name="Jansen J."/>
            <person name="Van den Hoogen J."/>
            <person name="Gungor B."/>
            <person name="Hartog M."/>
            <person name="Hontelez J."/>
            <person name="Verver J."/>
            <person name="Yang W.-C."/>
            <person name="Schijlen E."/>
            <person name="Repin R."/>
            <person name="Schilthuizen M."/>
            <person name="Schranz E."/>
            <person name="Heidstra R."/>
            <person name="Miyata K."/>
            <person name="Fedorova E."/>
            <person name="Kohlen W."/>
            <person name="Bisseling T."/>
            <person name="Smit S."/>
            <person name="Geurts R."/>
        </authorList>
    </citation>
    <scope>NUCLEOTIDE SEQUENCE [LARGE SCALE GENOMIC DNA]</scope>
    <source>
        <strain evidence="2">cv. RG33-2</strain>
    </source>
</reference>
<dbReference type="GO" id="GO:0000398">
    <property type="term" value="P:mRNA splicing, via spliceosome"/>
    <property type="evidence" value="ECO:0007669"/>
    <property type="project" value="InterPro"/>
</dbReference>
<dbReference type="GO" id="GO:0071006">
    <property type="term" value="C:U2-type catalytic step 1 spliceosome"/>
    <property type="evidence" value="ECO:0007669"/>
    <property type="project" value="TreeGrafter"/>
</dbReference>
<protein>
    <submittedName>
        <fullName evidence="1">CWC16 protein</fullName>
    </submittedName>
</protein>
<gene>
    <name evidence="1" type="ORF">TorRG33x02_228570</name>
</gene>
<dbReference type="STRING" id="63057.A0A2P5E710"/>
<name>A0A2P5E710_TREOI</name>
<dbReference type="InterPro" id="IPR007590">
    <property type="entry name" value="Saf4/Yju2"/>
</dbReference>
<dbReference type="EMBL" id="JXTC01000219">
    <property type="protein sequence ID" value="PON81329.1"/>
    <property type="molecule type" value="Genomic_DNA"/>
</dbReference>
<evidence type="ECO:0000313" key="1">
    <source>
        <dbReference type="EMBL" id="PON81329.1"/>
    </source>
</evidence>
<dbReference type="PANTHER" id="PTHR12111:SF1">
    <property type="entry name" value="SPLICING FACTOR YJU2"/>
    <property type="match status" value="1"/>
</dbReference>
<sequence length="122" mass="14133">MLPVTLPMDICCSTCENHMCKGTDVNFRKHDVVGETYRGAQIFRFHFNCTKCSAEIAIKPDPKRSRYVVESGGIDTLEAMRRRMEDAVEEMFYDRCLRSHALRASRELERNARRESESITPI</sequence>
<dbReference type="Proteomes" id="UP000237000">
    <property type="component" value="Unassembled WGS sequence"/>
</dbReference>
<evidence type="ECO:0000313" key="2">
    <source>
        <dbReference type="Proteomes" id="UP000237000"/>
    </source>
</evidence>
<dbReference type="Pfam" id="PF04502">
    <property type="entry name" value="Saf4_Yju2"/>
    <property type="match status" value="1"/>
</dbReference>
<dbReference type="AlphaFoldDB" id="A0A2P5E710"/>
<dbReference type="InParanoid" id="A0A2P5E710"/>
<organism evidence="1 2">
    <name type="scientific">Trema orientale</name>
    <name type="common">Charcoal tree</name>
    <name type="synonym">Celtis orientalis</name>
    <dbReference type="NCBI Taxonomy" id="63057"/>
    <lineage>
        <taxon>Eukaryota</taxon>
        <taxon>Viridiplantae</taxon>
        <taxon>Streptophyta</taxon>
        <taxon>Embryophyta</taxon>
        <taxon>Tracheophyta</taxon>
        <taxon>Spermatophyta</taxon>
        <taxon>Magnoliopsida</taxon>
        <taxon>eudicotyledons</taxon>
        <taxon>Gunneridae</taxon>
        <taxon>Pentapetalae</taxon>
        <taxon>rosids</taxon>
        <taxon>fabids</taxon>
        <taxon>Rosales</taxon>
        <taxon>Cannabaceae</taxon>
        <taxon>Trema</taxon>
    </lineage>
</organism>
<accession>A0A2P5E710</accession>
<dbReference type="OrthoDB" id="1617025at2759"/>
<comment type="caution">
    <text evidence="1">The sequence shown here is derived from an EMBL/GenBank/DDBJ whole genome shotgun (WGS) entry which is preliminary data.</text>
</comment>